<feature type="domain" description="UspA" evidence="2">
    <location>
        <begin position="5"/>
        <end position="134"/>
    </location>
</feature>
<evidence type="ECO:0000313" key="4">
    <source>
        <dbReference type="Proteomes" id="UP000430564"/>
    </source>
</evidence>
<sequence>MSAVKILVTTDGSNLSDKAVDTAIGLAEQVGGSVVGMTAVLTPAPAGGFEDEDPVVKERLEAISRKAAEAEVPCEVIAEHAETVAQGVLACAARCNAFYIVMASRGLGTFGALLLGSETQKVLSQADRPVLIVR</sequence>
<dbReference type="OrthoDB" id="9792500at2"/>
<dbReference type="InterPro" id="IPR006015">
    <property type="entry name" value="Universal_stress_UspA"/>
</dbReference>
<dbReference type="PANTHER" id="PTHR46268:SF15">
    <property type="entry name" value="UNIVERSAL STRESS PROTEIN HP_0031"/>
    <property type="match status" value="1"/>
</dbReference>
<dbReference type="Gene3D" id="3.40.50.620">
    <property type="entry name" value="HUPs"/>
    <property type="match status" value="1"/>
</dbReference>
<dbReference type="InterPro" id="IPR006016">
    <property type="entry name" value="UspA"/>
</dbReference>
<comment type="caution">
    <text evidence="3">The sequence shown here is derived from an EMBL/GenBank/DDBJ whole genome shotgun (WGS) entry which is preliminary data.</text>
</comment>
<proteinExistence type="inferred from homology"/>
<reference evidence="3 4" key="1">
    <citation type="submission" date="2019-10" db="EMBL/GenBank/DDBJ databases">
        <title>Genome diversity of Sutterella seckii.</title>
        <authorList>
            <person name="Chaplin A.V."/>
            <person name="Sokolova S.R."/>
            <person name="Mosin K.A."/>
            <person name="Ivanova E.L."/>
            <person name="Kochetkova T.O."/>
            <person name="Goltsov A.Y."/>
            <person name="Trofimov D.Y."/>
            <person name="Efimov B.A."/>
        </authorList>
    </citation>
    <scope>NUCLEOTIDE SEQUENCE [LARGE SCALE GENOMIC DNA]</scope>
    <source>
        <strain evidence="3 4">ASD393</strain>
    </source>
</reference>
<dbReference type="EMBL" id="WEHX01000092">
    <property type="protein sequence ID" value="KAB7654973.1"/>
    <property type="molecule type" value="Genomic_DNA"/>
</dbReference>
<dbReference type="Pfam" id="PF00582">
    <property type="entry name" value="Usp"/>
    <property type="match status" value="1"/>
</dbReference>
<dbReference type="PANTHER" id="PTHR46268">
    <property type="entry name" value="STRESS RESPONSE PROTEIN NHAX"/>
    <property type="match status" value="1"/>
</dbReference>
<dbReference type="SUPFAM" id="SSF52402">
    <property type="entry name" value="Adenine nucleotide alpha hydrolases-like"/>
    <property type="match status" value="1"/>
</dbReference>
<evidence type="ECO:0000256" key="1">
    <source>
        <dbReference type="ARBA" id="ARBA00008791"/>
    </source>
</evidence>
<gene>
    <name evidence="3" type="ORF">GBM95_09880</name>
</gene>
<protein>
    <submittedName>
        <fullName evidence="3">Universal stress protein</fullName>
    </submittedName>
</protein>
<evidence type="ECO:0000259" key="2">
    <source>
        <dbReference type="Pfam" id="PF00582"/>
    </source>
</evidence>
<dbReference type="InterPro" id="IPR014729">
    <property type="entry name" value="Rossmann-like_a/b/a_fold"/>
</dbReference>
<dbReference type="Proteomes" id="UP000430564">
    <property type="component" value="Unassembled WGS sequence"/>
</dbReference>
<comment type="similarity">
    <text evidence="1">Belongs to the universal stress protein A family.</text>
</comment>
<dbReference type="RefSeq" id="WP_152158950.1">
    <property type="nucleotide sequence ID" value="NZ_WEHX01000092.1"/>
</dbReference>
<dbReference type="AlphaFoldDB" id="A0A6I1EH07"/>
<name>A0A6I1EH07_9BURK</name>
<accession>A0A6I1EH07</accession>
<dbReference type="PRINTS" id="PR01438">
    <property type="entry name" value="UNVRSLSTRESS"/>
</dbReference>
<evidence type="ECO:0000313" key="3">
    <source>
        <dbReference type="EMBL" id="KAB7654973.1"/>
    </source>
</evidence>
<organism evidence="3 4">
    <name type="scientific">Sutterella seckii</name>
    <dbReference type="NCBI Taxonomy" id="1944635"/>
    <lineage>
        <taxon>Bacteria</taxon>
        <taxon>Pseudomonadati</taxon>
        <taxon>Pseudomonadota</taxon>
        <taxon>Betaproteobacteria</taxon>
        <taxon>Burkholderiales</taxon>
        <taxon>Sutterellaceae</taxon>
        <taxon>Sutterella</taxon>
    </lineage>
</organism>
<dbReference type="CDD" id="cd00293">
    <property type="entry name" value="USP-like"/>
    <property type="match status" value="1"/>
</dbReference>